<dbReference type="EMBL" id="JWZX01002046">
    <property type="protein sequence ID" value="KOO31296.1"/>
    <property type="molecule type" value="Genomic_DNA"/>
</dbReference>
<feature type="domain" description="SPX" evidence="7">
    <location>
        <begin position="1"/>
        <end position="150"/>
    </location>
</feature>
<evidence type="ECO:0000256" key="2">
    <source>
        <dbReference type="ARBA" id="ARBA00022692"/>
    </source>
</evidence>
<evidence type="ECO:0000256" key="4">
    <source>
        <dbReference type="ARBA" id="ARBA00023136"/>
    </source>
</evidence>
<dbReference type="PROSITE" id="PS51382">
    <property type="entry name" value="SPX"/>
    <property type="match status" value="1"/>
</dbReference>
<feature type="transmembrane region" description="Helical" evidence="6">
    <location>
        <begin position="324"/>
        <end position="343"/>
    </location>
</feature>
<evidence type="ECO:0000256" key="3">
    <source>
        <dbReference type="ARBA" id="ARBA00022989"/>
    </source>
</evidence>
<keyword evidence="2 6" id="KW-0812">Transmembrane</keyword>
<organism evidence="8 9">
    <name type="scientific">Chrysochromulina tobinii</name>
    <dbReference type="NCBI Taxonomy" id="1460289"/>
    <lineage>
        <taxon>Eukaryota</taxon>
        <taxon>Haptista</taxon>
        <taxon>Haptophyta</taxon>
        <taxon>Prymnesiophyceae</taxon>
        <taxon>Prymnesiales</taxon>
        <taxon>Chrysochromulinaceae</taxon>
        <taxon>Chrysochromulina</taxon>
    </lineage>
</organism>
<dbReference type="Proteomes" id="UP000037460">
    <property type="component" value="Unassembled WGS sequence"/>
</dbReference>
<keyword evidence="4 6" id="KW-0472">Membrane</keyword>
<evidence type="ECO:0000313" key="8">
    <source>
        <dbReference type="EMBL" id="KOO31296.1"/>
    </source>
</evidence>
<dbReference type="PANTHER" id="PTHR43184">
    <property type="entry name" value="MAJOR FACILITATOR SUPERFAMILY TRANSPORTER 16, ISOFORM B"/>
    <property type="match status" value="1"/>
</dbReference>
<feature type="transmembrane region" description="Helical" evidence="6">
    <location>
        <begin position="495"/>
        <end position="515"/>
    </location>
</feature>
<comment type="subcellular location">
    <subcellularLocation>
        <location evidence="1">Membrane</location>
        <topology evidence="1">Multi-pass membrane protein</topology>
    </subcellularLocation>
</comment>
<dbReference type="PANTHER" id="PTHR43184:SF12">
    <property type="entry name" value="SUGAR PHOSPHATE EXCHANGER 3"/>
    <property type="match status" value="1"/>
</dbReference>
<feature type="transmembrane region" description="Helical" evidence="6">
    <location>
        <begin position="466"/>
        <end position="489"/>
    </location>
</feature>
<dbReference type="GO" id="GO:0005789">
    <property type="term" value="C:endoplasmic reticulum membrane"/>
    <property type="evidence" value="ECO:0007669"/>
    <property type="project" value="TreeGrafter"/>
</dbReference>
<dbReference type="InterPro" id="IPR036259">
    <property type="entry name" value="MFS_trans_sf"/>
</dbReference>
<evidence type="ECO:0000313" key="9">
    <source>
        <dbReference type="Proteomes" id="UP000037460"/>
    </source>
</evidence>
<dbReference type="InterPro" id="IPR004331">
    <property type="entry name" value="SPX_dom"/>
</dbReference>
<evidence type="ECO:0000259" key="7">
    <source>
        <dbReference type="PROSITE" id="PS51382"/>
    </source>
</evidence>
<feature type="transmembrane region" description="Helical" evidence="6">
    <location>
        <begin position="383"/>
        <end position="406"/>
    </location>
</feature>
<evidence type="ECO:0000256" key="6">
    <source>
        <dbReference type="SAM" id="Phobius"/>
    </source>
</evidence>
<dbReference type="CDD" id="cd14447">
    <property type="entry name" value="SPX"/>
    <property type="match status" value="1"/>
</dbReference>
<dbReference type="SUPFAM" id="SSF103473">
    <property type="entry name" value="MFS general substrate transporter"/>
    <property type="match status" value="1"/>
</dbReference>
<protein>
    <submittedName>
        <fullName evidence="8">Mfs family transporter: glycerol-3-phosphate</fullName>
    </submittedName>
</protein>
<comment type="caution">
    <text evidence="8">The sequence shown here is derived from an EMBL/GenBank/DDBJ whole genome shotgun (WGS) entry which is preliminary data.</text>
</comment>
<feature type="transmembrane region" description="Helical" evidence="6">
    <location>
        <begin position="349"/>
        <end position="371"/>
    </location>
</feature>
<reference evidence="9" key="1">
    <citation type="journal article" date="2015" name="PLoS Genet.">
        <title>Genome Sequence and Transcriptome Analyses of Chrysochromulina tobin: Metabolic Tools for Enhanced Algal Fitness in the Prominent Order Prymnesiales (Haptophyceae).</title>
        <authorList>
            <person name="Hovde B.T."/>
            <person name="Deodato C.R."/>
            <person name="Hunsperger H.M."/>
            <person name="Ryken S.A."/>
            <person name="Yost W."/>
            <person name="Jha R.K."/>
            <person name="Patterson J."/>
            <person name="Monnat R.J. Jr."/>
            <person name="Barlow S.B."/>
            <person name="Starkenburg S.R."/>
            <person name="Cattolico R.A."/>
        </authorList>
    </citation>
    <scope>NUCLEOTIDE SEQUENCE</scope>
    <source>
        <strain evidence="9">CCMP291</strain>
    </source>
</reference>
<name>A0A0M0JXA8_9EUKA</name>
<feature type="transmembrane region" description="Helical" evidence="6">
    <location>
        <begin position="564"/>
        <end position="587"/>
    </location>
</feature>
<keyword evidence="3 6" id="KW-1133">Transmembrane helix</keyword>
<feature type="region of interest" description="Disordered" evidence="5">
    <location>
        <begin position="633"/>
        <end position="679"/>
    </location>
</feature>
<feature type="transmembrane region" description="Helical" evidence="6">
    <location>
        <begin position="297"/>
        <end position="317"/>
    </location>
</feature>
<keyword evidence="9" id="KW-1185">Reference proteome</keyword>
<proteinExistence type="predicted"/>
<evidence type="ECO:0000256" key="1">
    <source>
        <dbReference type="ARBA" id="ARBA00004141"/>
    </source>
</evidence>
<feature type="transmembrane region" description="Helical" evidence="6">
    <location>
        <begin position="599"/>
        <end position="618"/>
    </location>
</feature>
<gene>
    <name evidence="8" type="ORF">Ctob_011900</name>
</gene>
<sequence>MKFGRRFILALEEMHQFWPASEYWPNINYKYHKAAIYNTIARRGSNPSLSRLADLTGAEALVDGSLDDAFRRSLLADIASVDDTFLQHMVMLRTLHDRLIEQEDATALSEGRNLLAVLNRWCALNYLAVLKIVKKHDKSGRLRPLRSDVVAMLGRTAFAEALQTPTVFSELATLEHLIAVPLTVPACGAANGRALYEISEAQEQTRAILESTDAARYHPRSVLAPSAAGHGSGVSSLWRSTFLGVSGAPLRALVTNFWITYAGYAALLACRKPFSHTKHMLQSELGLTSRQLGQVDAAFLAAFSLGSLLIAPTIIGSRALPRPLALALSLGGSGLCCLLAGRVRSAHVLIVIWGAHGLFSSWAYPVCVALLNPWLPAGRRSMLMGLWGTTCALGNLAASLASYYTLRHLGWCCVASPRPPPTDGGLLATLRLPFVRSLAISYSLLKPSRSTLHFWLPYFMRTFNAYDDAAITSCLMLYDLGGLLGGVLYASALDFLNIGQLFAPLSLLLALLLMLTTSSAAYGPLTFGLTLFGIGSTFGGLELMSSGSAAGCIVDAIGGDGPGAIPAIVAAVNALGSLSSLCCVAFVTSLLEWFGWDGVFRLGALMAAASGLVMLPLASHLSHSASHLSHSASSGVAEGSLPLSPRRSPKDRLSSSFASSTRSWAKPTSAKDSPFGKPAMLSAEDSRALGRRVLEEALGGARLSKLFGQPTSAKNKVD</sequence>
<evidence type="ECO:0000256" key="5">
    <source>
        <dbReference type="SAM" id="MobiDB-lite"/>
    </source>
</evidence>
<accession>A0A0M0JXA8</accession>
<feature type="transmembrane region" description="Helical" evidence="6">
    <location>
        <begin position="522"/>
        <end position="544"/>
    </location>
</feature>
<feature type="compositionally biased region" description="Low complexity" evidence="5">
    <location>
        <begin position="654"/>
        <end position="663"/>
    </location>
</feature>
<dbReference type="AlphaFoldDB" id="A0A0M0JXA8"/>
<dbReference type="Gene3D" id="1.20.1250.20">
    <property type="entry name" value="MFS general substrate transporter like domains"/>
    <property type="match status" value="2"/>
</dbReference>